<dbReference type="GO" id="GO:0009966">
    <property type="term" value="P:regulation of signal transduction"/>
    <property type="evidence" value="ECO:0007669"/>
    <property type="project" value="InterPro"/>
</dbReference>
<name>A0AAD4WP88_PRUDU</name>
<dbReference type="GO" id="GO:0004864">
    <property type="term" value="F:protein phosphatase inhibitor activity"/>
    <property type="evidence" value="ECO:0007669"/>
    <property type="project" value="InterPro"/>
</dbReference>
<dbReference type="EMBL" id="JAJFAZ020000002">
    <property type="protein sequence ID" value="KAI5347024.1"/>
    <property type="molecule type" value="Genomic_DNA"/>
</dbReference>
<dbReference type="PANTHER" id="PTHR12398">
    <property type="entry name" value="PROTEIN PHOSPHATASE INHIBITOR"/>
    <property type="match status" value="1"/>
</dbReference>
<dbReference type="Proteomes" id="UP001054821">
    <property type="component" value="Chromosome 2"/>
</dbReference>
<evidence type="ECO:0008006" key="4">
    <source>
        <dbReference type="Google" id="ProtNLM"/>
    </source>
</evidence>
<evidence type="ECO:0000313" key="3">
    <source>
        <dbReference type="Proteomes" id="UP001054821"/>
    </source>
</evidence>
<feature type="compositionally biased region" description="Polar residues" evidence="1">
    <location>
        <begin position="130"/>
        <end position="145"/>
    </location>
</feature>
<sequence length="244" mass="27306">MMEFIIFKSKTGQHKNEEGKLDSALRLIRTLIFSLRKRENSIQLSSCLCCFCGDQLFSKMKGRVRWDEANLGEIEANKPVRQKITEPKTPYHPMMTDDEDGSLSPIRGSFNDCVGDAIHAEAIRTALTDVASSSRKNTPRSTGWTSSEDEADAMEQDDEDSETDKNGRSFREHRRAHYDEFQKVKELRRKGSFLDDEDEDEDVAMGKEKRSGSSLTAGVKEIDIDEDATASSTKKTSGPPANGA</sequence>
<keyword evidence="3" id="KW-1185">Reference proteome</keyword>
<dbReference type="InterPro" id="IPR007062">
    <property type="entry name" value="PPI-2"/>
</dbReference>
<accession>A0AAD4WP88</accession>
<feature type="region of interest" description="Disordered" evidence="1">
    <location>
        <begin position="130"/>
        <end position="244"/>
    </location>
</feature>
<organism evidence="2 3">
    <name type="scientific">Prunus dulcis</name>
    <name type="common">Almond</name>
    <name type="synonym">Amygdalus dulcis</name>
    <dbReference type="NCBI Taxonomy" id="3755"/>
    <lineage>
        <taxon>Eukaryota</taxon>
        <taxon>Viridiplantae</taxon>
        <taxon>Streptophyta</taxon>
        <taxon>Embryophyta</taxon>
        <taxon>Tracheophyta</taxon>
        <taxon>Spermatophyta</taxon>
        <taxon>Magnoliopsida</taxon>
        <taxon>eudicotyledons</taxon>
        <taxon>Gunneridae</taxon>
        <taxon>Pentapetalae</taxon>
        <taxon>rosids</taxon>
        <taxon>fabids</taxon>
        <taxon>Rosales</taxon>
        <taxon>Rosaceae</taxon>
        <taxon>Amygdaloideae</taxon>
        <taxon>Amygdaleae</taxon>
        <taxon>Prunus</taxon>
    </lineage>
</organism>
<dbReference type="Pfam" id="PF04979">
    <property type="entry name" value="IPP-2"/>
    <property type="match status" value="1"/>
</dbReference>
<dbReference type="PANTHER" id="PTHR12398:SF20">
    <property type="entry name" value="PROTEIN PHOSPHATASE 1 REGULATORY INHIBITOR SUBUNIT 2"/>
    <property type="match status" value="1"/>
</dbReference>
<feature type="compositionally biased region" description="Acidic residues" evidence="1">
    <location>
        <begin position="147"/>
        <end position="162"/>
    </location>
</feature>
<evidence type="ECO:0000313" key="2">
    <source>
        <dbReference type="EMBL" id="KAI5347024.1"/>
    </source>
</evidence>
<reference evidence="2 3" key="1">
    <citation type="journal article" date="2022" name="G3 (Bethesda)">
        <title>Whole-genome sequence and methylome profiling of the almond [Prunus dulcis (Mill.) D.A. Webb] cultivar 'Nonpareil'.</title>
        <authorList>
            <person name="D'Amico-Willman K.M."/>
            <person name="Ouma W.Z."/>
            <person name="Meulia T."/>
            <person name="Sideli G.M."/>
            <person name="Gradziel T.M."/>
            <person name="Fresnedo-Ramirez J."/>
        </authorList>
    </citation>
    <scope>NUCLEOTIDE SEQUENCE [LARGE SCALE GENOMIC DNA]</scope>
    <source>
        <strain evidence="2">Clone GOH B32 T37-40</strain>
    </source>
</reference>
<feature type="compositionally biased region" description="Acidic residues" evidence="1">
    <location>
        <begin position="194"/>
        <end position="203"/>
    </location>
</feature>
<proteinExistence type="predicted"/>
<protein>
    <recommendedName>
        <fullName evidence="4">Protein phosphatase inhibitor 2</fullName>
    </recommendedName>
</protein>
<comment type="caution">
    <text evidence="2">The sequence shown here is derived from an EMBL/GenBank/DDBJ whole genome shotgun (WGS) entry which is preliminary data.</text>
</comment>
<gene>
    <name evidence="2" type="ORF">L3X38_014903</name>
</gene>
<evidence type="ECO:0000256" key="1">
    <source>
        <dbReference type="SAM" id="MobiDB-lite"/>
    </source>
</evidence>
<dbReference type="AlphaFoldDB" id="A0AAD4WP88"/>